<dbReference type="SUPFAM" id="SSF81631">
    <property type="entry name" value="PAP/OAS1 substrate-binding domain"/>
    <property type="match status" value="1"/>
</dbReference>
<keyword evidence="7" id="KW-1185">Reference proteome</keyword>
<evidence type="ECO:0000313" key="7">
    <source>
        <dbReference type="Proteomes" id="UP000187455"/>
    </source>
</evidence>
<evidence type="ECO:0000313" key="6">
    <source>
        <dbReference type="EMBL" id="OLY79704.1"/>
    </source>
</evidence>
<dbReference type="STRING" id="133383.A0A1R0GS35"/>
<dbReference type="GO" id="GO:0046872">
    <property type="term" value="F:metal ion binding"/>
    <property type="evidence" value="ECO:0007669"/>
    <property type="project" value="UniProtKB-KW"/>
</dbReference>
<organism evidence="6 7">
    <name type="scientific">Smittium mucronatum</name>
    <dbReference type="NCBI Taxonomy" id="133383"/>
    <lineage>
        <taxon>Eukaryota</taxon>
        <taxon>Fungi</taxon>
        <taxon>Fungi incertae sedis</taxon>
        <taxon>Zoopagomycota</taxon>
        <taxon>Kickxellomycotina</taxon>
        <taxon>Harpellomycetes</taxon>
        <taxon>Harpellales</taxon>
        <taxon>Legeriomycetaceae</taxon>
        <taxon>Smittium</taxon>
    </lineage>
</organism>
<feature type="domain" description="PAP-associated" evidence="5">
    <location>
        <begin position="77"/>
        <end position="115"/>
    </location>
</feature>
<evidence type="ECO:0000256" key="3">
    <source>
        <dbReference type="ARBA" id="ARBA00022842"/>
    </source>
</evidence>
<accession>A0A1R0GS35</accession>
<evidence type="ECO:0000256" key="4">
    <source>
        <dbReference type="SAM" id="Coils"/>
    </source>
</evidence>
<dbReference type="GO" id="GO:0031123">
    <property type="term" value="P:RNA 3'-end processing"/>
    <property type="evidence" value="ECO:0007669"/>
    <property type="project" value="TreeGrafter"/>
</dbReference>
<dbReference type="InterPro" id="IPR002058">
    <property type="entry name" value="PAP_assoc"/>
</dbReference>
<gene>
    <name evidence="6" type="ORF">AYI68_g6221</name>
</gene>
<keyword evidence="2" id="KW-0479">Metal-binding</keyword>
<dbReference type="PANTHER" id="PTHR12271">
    <property type="entry name" value="POLY A POLYMERASE CID PAP -RELATED"/>
    <property type="match status" value="1"/>
</dbReference>
<evidence type="ECO:0000259" key="5">
    <source>
        <dbReference type="Pfam" id="PF03828"/>
    </source>
</evidence>
<name>A0A1R0GS35_9FUNG</name>
<feature type="coiled-coil region" evidence="4">
    <location>
        <begin position="108"/>
        <end position="142"/>
    </location>
</feature>
<dbReference type="Proteomes" id="UP000187455">
    <property type="component" value="Unassembled WGS sequence"/>
</dbReference>
<keyword evidence="4" id="KW-0175">Coiled coil</keyword>
<dbReference type="Pfam" id="PF03828">
    <property type="entry name" value="PAP_assoc"/>
    <property type="match status" value="1"/>
</dbReference>
<dbReference type="PANTHER" id="PTHR12271:SF40">
    <property type="entry name" value="POLY(A) RNA POLYMERASE GLD2"/>
    <property type="match status" value="1"/>
</dbReference>
<dbReference type="EMBL" id="LSSL01004161">
    <property type="protein sequence ID" value="OLY79704.1"/>
    <property type="molecule type" value="Genomic_DNA"/>
</dbReference>
<dbReference type="OrthoDB" id="407432at2759"/>
<evidence type="ECO:0000256" key="1">
    <source>
        <dbReference type="ARBA" id="ARBA00022679"/>
    </source>
</evidence>
<protein>
    <recommendedName>
        <fullName evidence="5">PAP-associated domain-containing protein</fullName>
    </recommendedName>
</protein>
<comment type="caution">
    <text evidence="6">The sequence shown here is derived from an EMBL/GenBank/DDBJ whole genome shotgun (WGS) entry which is preliminary data.</text>
</comment>
<reference evidence="6 7" key="1">
    <citation type="journal article" date="2016" name="Mol. Biol. Evol.">
        <title>Genome-Wide Survey of Gut Fungi (Harpellales) Reveals the First Horizontally Transferred Ubiquitin Gene from a Mosquito Host.</title>
        <authorList>
            <person name="Wang Y."/>
            <person name="White M.M."/>
            <person name="Kvist S."/>
            <person name="Moncalvo J.M."/>
        </authorList>
    </citation>
    <scope>NUCLEOTIDE SEQUENCE [LARGE SCALE GENOMIC DNA]</scope>
    <source>
        <strain evidence="6 7">ALG-7-W6</strain>
    </source>
</reference>
<keyword evidence="1" id="KW-0808">Transferase</keyword>
<dbReference type="AlphaFoldDB" id="A0A1R0GS35"/>
<keyword evidence="3" id="KW-0460">Magnesium</keyword>
<dbReference type="GO" id="GO:0016779">
    <property type="term" value="F:nucleotidyltransferase activity"/>
    <property type="evidence" value="ECO:0007669"/>
    <property type="project" value="TreeGrafter"/>
</dbReference>
<sequence>MKPFNKKINENGLDEEESQLKYNLSRYKKMEHGEKLKMLKEKILELIKKNFDYVKFQYKYISSNTMSNSKSADLTDADLLIGFFRYYGFEHNYTCHSISLLDGTTKKKHSVNLDKSNLKKKLNSIEAEYQKQKDVIDDLSLLGNRESISIDQLDAQKESKKTLARKRFLSTIYPLDIQDPISTSDNCGRNMPLMHLEHIRSEMRRGYFILRYGCYYESDPGSNRLHGNNLLDVAFKSVKFDGPKSNNFLIHECDISLPLVI</sequence>
<dbReference type="Gene3D" id="1.10.1410.10">
    <property type="match status" value="1"/>
</dbReference>
<proteinExistence type="predicted"/>
<evidence type="ECO:0000256" key="2">
    <source>
        <dbReference type="ARBA" id="ARBA00022723"/>
    </source>
</evidence>